<organism evidence="1 2">
    <name type="scientific">Solanum commersonii</name>
    <name type="common">Commerson's wild potato</name>
    <name type="synonym">Commerson's nightshade</name>
    <dbReference type="NCBI Taxonomy" id="4109"/>
    <lineage>
        <taxon>Eukaryota</taxon>
        <taxon>Viridiplantae</taxon>
        <taxon>Streptophyta</taxon>
        <taxon>Embryophyta</taxon>
        <taxon>Tracheophyta</taxon>
        <taxon>Spermatophyta</taxon>
        <taxon>Magnoliopsida</taxon>
        <taxon>eudicotyledons</taxon>
        <taxon>Gunneridae</taxon>
        <taxon>Pentapetalae</taxon>
        <taxon>asterids</taxon>
        <taxon>lamiids</taxon>
        <taxon>Solanales</taxon>
        <taxon>Solanaceae</taxon>
        <taxon>Solanoideae</taxon>
        <taxon>Solaneae</taxon>
        <taxon>Solanum</taxon>
    </lineage>
</organism>
<dbReference type="InterPro" id="IPR053151">
    <property type="entry name" value="RNase_H-like"/>
</dbReference>
<sequence>MDENNNCLKGNEKIAEGAIRFYKNLFTYDNTNPDYSSLNILHRCITKEDNDMFCTLPTLKELQDCVFSLDLYSSPRLDGLSGYFCQKSWRNIHYILDAEIHHRTTTIVKWIKPPNMYVKFNSDGSCIQGHCGGGGLIRNLLGNLVFAYYINWNLARVTSQKWQLFFMALNDSMLLTRCIKREWDPPWKINARKLIEEHGYHISHCFREANKPAEKISNLSHCFFRKVSPIWIDGISQPLALNQCNLPILFMSPLKLYACVQLAFELIWTPPPLFWWYLVEQSYTVITPYHVKVWDAKLKVVLLPKSMIKVGFFEK</sequence>
<evidence type="ECO:0000313" key="1">
    <source>
        <dbReference type="EMBL" id="KAG5594238.1"/>
    </source>
</evidence>
<gene>
    <name evidence="1" type="ORF">H5410_035470</name>
</gene>
<dbReference type="Proteomes" id="UP000824120">
    <property type="component" value="Chromosome 7"/>
</dbReference>
<reference evidence="1 2" key="1">
    <citation type="submission" date="2020-09" db="EMBL/GenBank/DDBJ databases">
        <title>De no assembly of potato wild relative species, Solanum commersonii.</title>
        <authorList>
            <person name="Cho K."/>
        </authorList>
    </citation>
    <scope>NUCLEOTIDE SEQUENCE [LARGE SCALE GENOMIC DNA]</scope>
    <source>
        <strain evidence="1">LZ3.2</strain>
        <tissue evidence="1">Leaf</tissue>
    </source>
</reference>
<evidence type="ECO:0000313" key="2">
    <source>
        <dbReference type="Proteomes" id="UP000824120"/>
    </source>
</evidence>
<dbReference type="PANTHER" id="PTHR47723:SF19">
    <property type="entry name" value="POLYNUCLEOTIDYL TRANSFERASE, RIBONUCLEASE H-LIKE SUPERFAMILY PROTEIN"/>
    <property type="match status" value="1"/>
</dbReference>
<dbReference type="EMBL" id="JACXVP010000007">
    <property type="protein sequence ID" value="KAG5594238.1"/>
    <property type="molecule type" value="Genomic_DNA"/>
</dbReference>
<comment type="caution">
    <text evidence="1">The sequence shown here is derived from an EMBL/GenBank/DDBJ whole genome shotgun (WGS) entry which is preliminary data.</text>
</comment>
<dbReference type="PANTHER" id="PTHR47723">
    <property type="entry name" value="OS05G0353850 PROTEIN"/>
    <property type="match status" value="1"/>
</dbReference>
<keyword evidence="2" id="KW-1185">Reference proteome</keyword>
<name>A0A9J5Y586_SOLCO</name>
<evidence type="ECO:0008006" key="3">
    <source>
        <dbReference type="Google" id="ProtNLM"/>
    </source>
</evidence>
<proteinExistence type="predicted"/>
<accession>A0A9J5Y586</accession>
<protein>
    <recommendedName>
        <fullName evidence="3">RNase H type-1 domain-containing protein</fullName>
    </recommendedName>
</protein>
<dbReference type="AlphaFoldDB" id="A0A9J5Y586"/>